<proteinExistence type="predicted"/>
<protein>
    <submittedName>
        <fullName evidence="2">Uncharacterized protein</fullName>
    </submittedName>
</protein>
<organism evidence="2 3">
    <name type="scientific">Candidatus Kaiserbacteria bacterium RIFCSPHIGHO2_02_FULL_59_21</name>
    <dbReference type="NCBI Taxonomy" id="1798500"/>
    <lineage>
        <taxon>Bacteria</taxon>
        <taxon>Candidatus Kaiseribacteriota</taxon>
    </lineage>
</organism>
<evidence type="ECO:0000313" key="2">
    <source>
        <dbReference type="EMBL" id="OGG67614.1"/>
    </source>
</evidence>
<feature type="transmembrane region" description="Helical" evidence="1">
    <location>
        <begin position="6"/>
        <end position="28"/>
    </location>
</feature>
<dbReference type="SUPFAM" id="SSF69304">
    <property type="entry name" value="Tricorn protease N-terminal domain"/>
    <property type="match status" value="1"/>
</dbReference>
<dbReference type="Proteomes" id="UP000178572">
    <property type="component" value="Unassembled WGS sequence"/>
</dbReference>
<evidence type="ECO:0000313" key="3">
    <source>
        <dbReference type="Proteomes" id="UP000178572"/>
    </source>
</evidence>
<dbReference type="EMBL" id="MFLN01000003">
    <property type="protein sequence ID" value="OGG67614.1"/>
    <property type="molecule type" value="Genomic_DNA"/>
</dbReference>
<keyword evidence="1" id="KW-1133">Transmembrane helix</keyword>
<name>A0A1F6E1P1_9BACT</name>
<comment type="caution">
    <text evidence="2">The sequence shown here is derived from an EMBL/GenBank/DDBJ whole genome shotgun (WGS) entry which is preliminary data.</text>
</comment>
<accession>A0A1F6E1P1</accession>
<keyword evidence="1" id="KW-0812">Transmembrane</keyword>
<gene>
    <name evidence="2" type="ORF">A3C21_00350</name>
</gene>
<sequence length="427" mass="44424">MKNLPALRYILAAAIVVMLAALASWYFVLRAKQETIARGDAARGGEIAAPFGGIVGSTYENIISSFSSSAADEKGSEAGLPRLSQVSKAPVAGAAFVGSGPPAAPSAALSGASARLRFIERATGYVLEASLETGALARRTNTLIPQVYEGIVMPKDRVILRSIDAESGALVTLAGALATTSAPESASPLSYTRLADGILSLAASPAGDEIFYLTEQGGAAGVRAAWNGAKPKQVFSSAISGWRVRWSAPDRILLVQNASDGAAGYAYELGAGGAAPLLRNIAGLTALPHPSSKALLYGRSGGGLALFARINDASSVVSLPVRTTAEKCVWAPSSAKATEGKPATLIAYCAVPQVSPGDGFLDRRYRGEMHTADAWWRIDVGAATAELLYSPGSIELDVEDPVIDESGNYIAFINARDKSLWLLRVKE</sequence>
<reference evidence="2 3" key="1">
    <citation type="journal article" date="2016" name="Nat. Commun.">
        <title>Thousands of microbial genomes shed light on interconnected biogeochemical processes in an aquifer system.</title>
        <authorList>
            <person name="Anantharaman K."/>
            <person name="Brown C.T."/>
            <person name="Hug L.A."/>
            <person name="Sharon I."/>
            <person name="Castelle C.J."/>
            <person name="Probst A.J."/>
            <person name="Thomas B.C."/>
            <person name="Singh A."/>
            <person name="Wilkins M.J."/>
            <person name="Karaoz U."/>
            <person name="Brodie E.L."/>
            <person name="Williams K.H."/>
            <person name="Hubbard S.S."/>
            <person name="Banfield J.F."/>
        </authorList>
    </citation>
    <scope>NUCLEOTIDE SEQUENCE [LARGE SCALE GENOMIC DNA]</scope>
</reference>
<dbReference type="STRING" id="1798500.A3C21_00350"/>
<keyword evidence="1" id="KW-0472">Membrane</keyword>
<dbReference type="AlphaFoldDB" id="A0A1F6E1P1"/>
<evidence type="ECO:0000256" key="1">
    <source>
        <dbReference type="SAM" id="Phobius"/>
    </source>
</evidence>